<dbReference type="InterPro" id="IPR019557">
    <property type="entry name" value="AminoTfrase-like_pln_mobile"/>
</dbReference>
<dbReference type="Pfam" id="PF10536">
    <property type="entry name" value="PMD"/>
    <property type="match status" value="1"/>
</dbReference>
<dbReference type="GO" id="GO:0010073">
    <property type="term" value="P:meristem maintenance"/>
    <property type="evidence" value="ECO:0007669"/>
    <property type="project" value="InterPro"/>
</dbReference>
<reference evidence="3 4" key="1">
    <citation type="journal article" date="2021" name="Plant Biotechnol. J.">
        <title>Multi-omics assisted identification of the key and species-specific regulatory components of drought-tolerant mechanisms in Gossypium stocksii.</title>
        <authorList>
            <person name="Yu D."/>
            <person name="Ke L."/>
            <person name="Zhang D."/>
            <person name="Wu Y."/>
            <person name="Sun Y."/>
            <person name="Mei J."/>
            <person name="Sun J."/>
            <person name="Sun Y."/>
        </authorList>
    </citation>
    <scope>NUCLEOTIDE SEQUENCE [LARGE SCALE GENOMIC DNA]</scope>
    <source>
        <strain evidence="4">cv. E1</strain>
        <tissue evidence="3">Leaf</tissue>
    </source>
</reference>
<dbReference type="OrthoDB" id="1937804at2759"/>
<evidence type="ECO:0000313" key="3">
    <source>
        <dbReference type="EMBL" id="KAH1039265.1"/>
    </source>
</evidence>
<feature type="compositionally biased region" description="Acidic residues" evidence="1">
    <location>
        <begin position="128"/>
        <end position="139"/>
    </location>
</feature>
<dbReference type="PANTHER" id="PTHR46033">
    <property type="entry name" value="PROTEIN MAIN-LIKE 2"/>
    <property type="match status" value="1"/>
</dbReference>
<name>A0A9D3ZIA3_9ROSI</name>
<feature type="region of interest" description="Disordered" evidence="1">
    <location>
        <begin position="100"/>
        <end position="139"/>
    </location>
</feature>
<accession>A0A9D3ZIA3</accession>
<comment type="caution">
    <text evidence="3">The sequence shown here is derived from an EMBL/GenBank/DDBJ whole genome shotgun (WGS) entry which is preliminary data.</text>
</comment>
<sequence length="139" mass="15886">MDEDRIIKTYIHNFSVRAPCVIEQYLKETRFLLMSRMLGGTKLEPALISALLETWRPKTHVFHLLCGEYMITLKDVTLQLSLPIDVSIVMEAGMQMQFSMEKQYEDEDNVGDEDGDQNQNGNEGGDRDGDDDDESKPKP</sequence>
<gene>
    <name evidence="3" type="ORF">J1N35_041008</name>
</gene>
<evidence type="ECO:0000313" key="4">
    <source>
        <dbReference type="Proteomes" id="UP000828251"/>
    </source>
</evidence>
<dbReference type="PANTHER" id="PTHR46033:SF8">
    <property type="entry name" value="PROTEIN MAINTENANCE OF MERISTEMS-LIKE"/>
    <property type="match status" value="1"/>
</dbReference>
<dbReference type="InterPro" id="IPR044824">
    <property type="entry name" value="MAIN-like"/>
</dbReference>
<feature type="domain" description="Aminotransferase-like plant mobile" evidence="2">
    <location>
        <begin position="38"/>
        <end position="105"/>
    </location>
</feature>
<dbReference type="Proteomes" id="UP000828251">
    <property type="component" value="Unassembled WGS sequence"/>
</dbReference>
<protein>
    <recommendedName>
        <fullName evidence="2">Aminotransferase-like plant mobile domain-containing protein</fullName>
    </recommendedName>
</protein>
<dbReference type="AlphaFoldDB" id="A0A9D3ZIA3"/>
<evidence type="ECO:0000259" key="2">
    <source>
        <dbReference type="Pfam" id="PF10536"/>
    </source>
</evidence>
<organism evidence="3 4">
    <name type="scientific">Gossypium stocksii</name>
    <dbReference type="NCBI Taxonomy" id="47602"/>
    <lineage>
        <taxon>Eukaryota</taxon>
        <taxon>Viridiplantae</taxon>
        <taxon>Streptophyta</taxon>
        <taxon>Embryophyta</taxon>
        <taxon>Tracheophyta</taxon>
        <taxon>Spermatophyta</taxon>
        <taxon>Magnoliopsida</taxon>
        <taxon>eudicotyledons</taxon>
        <taxon>Gunneridae</taxon>
        <taxon>Pentapetalae</taxon>
        <taxon>rosids</taxon>
        <taxon>malvids</taxon>
        <taxon>Malvales</taxon>
        <taxon>Malvaceae</taxon>
        <taxon>Malvoideae</taxon>
        <taxon>Gossypium</taxon>
    </lineage>
</organism>
<dbReference type="EMBL" id="JAIQCV010000012">
    <property type="protein sequence ID" value="KAH1039265.1"/>
    <property type="molecule type" value="Genomic_DNA"/>
</dbReference>
<keyword evidence="4" id="KW-1185">Reference proteome</keyword>
<evidence type="ECO:0000256" key="1">
    <source>
        <dbReference type="SAM" id="MobiDB-lite"/>
    </source>
</evidence>
<feature type="compositionally biased region" description="Acidic residues" evidence="1">
    <location>
        <begin position="104"/>
        <end position="116"/>
    </location>
</feature>
<proteinExistence type="predicted"/>